<feature type="repeat" description="WD" evidence="3">
    <location>
        <begin position="1012"/>
        <end position="1047"/>
    </location>
</feature>
<reference evidence="5 6" key="3">
    <citation type="journal article" date="2017" name="Mol. Plant Pathol.">
        <title>A gapless genome sequence of the fungus Botrytis cinerea.</title>
        <authorList>
            <person name="Van Kan J.A."/>
            <person name="Stassen J.H."/>
            <person name="Mosbach A."/>
            <person name="Van Der Lee T.A."/>
            <person name="Faino L."/>
            <person name="Farmer A.D."/>
            <person name="Papasotiriou D.G."/>
            <person name="Zhou S."/>
            <person name="Seidl M.F."/>
            <person name="Cottam E."/>
            <person name="Edel D."/>
            <person name="Hahn M."/>
            <person name="Schwartz D.C."/>
            <person name="Dietrich R.A."/>
            <person name="Widdison S."/>
            <person name="Scalliet G."/>
        </authorList>
    </citation>
    <scope>NUCLEOTIDE SEQUENCE [LARGE SCALE GENOMIC DNA]</scope>
    <source>
        <strain evidence="5 6">B05.10</strain>
    </source>
</reference>
<feature type="repeat" description="WD" evidence="3">
    <location>
        <begin position="798"/>
        <end position="839"/>
    </location>
</feature>
<feature type="repeat" description="WD" evidence="3">
    <location>
        <begin position="768"/>
        <end position="797"/>
    </location>
</feature>
<dbReference type="SUPFAM" id="SSF69322">
    <property type="entry name" value="Tricorn protease domain 2"/>
    <property type="match status" value="1"/>
</dbReference>
<evidence type="ECO:0000313" key="5">
    <source>
        <dbReference type="EMBL" id="ATZ47448.1"/>
    </source>
</evidence>
<gene>
    <name evidence="5" type="ORF">BCIN_02g07270</name>
</gene>
<sequence length="1393" mass="159416">MAVEIKSFVASGNTLAGNANIQINGPIVGNVNIPLPPDLSQKQKIDQDECYNALFLTHPEDDREGICSRNGYPVPDTCKWIQKVKEFQIFEQSWIPNSNNFLWMYGGPGKGKTYLSIYLASRWVSLVDSREPSHLVLEYYCDSSNSQRNSALSVLRSLICQLLKANNDLYQDILGEFDSCRRQNQKLASNFYRENLWRIFKSMVKHIPENIVLILDGLDECDDDSISFLQAKLEDLYVSNRGNDQGIKTIIISRPLQNNIRTDLSIDLDDLDKEYSERRIEDIKAFISENVDRISYIDDKNKNHLKETLLRRADGTFLWVSLAINELKNNTAMLEQVIRRPESANTWLPRGLDDMYNRILMNIPESRRQISFQIIQCIYIAIRPLTRAEICLMVDSDDIKVQTSLGSLKHIIVKAKLNKRFQFIHLSLKDHLRSIPPLPSFFSSTGGLNKLLLSMDLVLSRIYLESACDLALLILPAAIILYWTKSLLIYASFFTTAIFSYHRICTSSFSGPLFLIKHFQKHLKIRAFGFKEQKAHEELFKRCLITMEKLRANGCDVEPGTCIAEIDEEKKAKYLLDVEYSCCHWMNHLYKSNSKQGDDGLLHNFLIKYFLHWLEVMSLTKQTPESIIVMNDLKSYTSHVEKSELYRFIHDAEQFISFNRSGIEQAPLQIYSSALFFAPKKNIIRQTFKRCIPPWLYEITRKRSNWTPGIQILEGHADFIHDIAFSPNGNMVASSSSDCQLRLYDVATGRLLQLYHHPISYWDLKATFSPDSRMIASSSDDAKIRIWNTVTGELLHIFTGHSGVVNSIFFSLDDKTITSCSCDHTVRLWTMNSDHPSQLLYGSEHHSTKVNSVLVSPDNKMVASLMKNGDIGLSNMEGKLLHSFSNNAENEQRYDQSITFSPNSKLIASIDRGGEIRVWRAEVGYELLWVHKYHQPSVKPVFSPNSQMIALVFEMSVQLWNAREGVLLQTFNGHFYDIRDVAFSPNGQMMASASQDRTIRLWYISGEPVQTLKGHLSGVTKILFSPDSKIIASSSFDKTVRLWDIKTLIDMPPPKIDGNPIKNGIRGLKLSSDGRMLAIDHFFNRRIRLQDVETGEFQQTLFNTWLNYQTQLPIQFSPNNKIIAITKRHSHTIELWDAAEGKLLHELDSDRENINWIIFSLDSTMVLWSDAYVCESKLCSSQTGKLLQKLPSFVNKKHWHSAAFSPDGKVLAFGFDHEIQLWSTTTGKLLRKIEDHPSSISSHGRFARLPTVKRFYKLSHSNDWIVEKNSNGERNILWLPFEYRPSCMTSRRGMIAMGYPSGKTFRMKIRNDDNEAFAKDIGVWGGEVDMDEDEVEEDLDISGGIIVEDRYVTVKGDYEDSTEDPCVWEGTIDSDAESLKKGALERFSGGEQL</sequence>
<dbReference type="InterPro" id="IPR019775">
    <property type="entry name" value="WD40_repeat_CS"/>
</dbReference>
<organism evidence="5 6">
    <name type="scientific">Botryotinia fuckeliana (strain B05.10)</name>
    <name type="common">Noble rot fungus</name>
    <name type="synonym">Botrytis cinerea</name>
    <dbReference type="NCBI Taxonomy" id="332648"/>
    <lineage>
        <taxon>Eukaryota</taxon>
        <taxon>Fungi</taxon>
        <taxon>Dikarya</taxon>
        <taxon>Ascomycota</taxon>
        <taxon>Pezizomycotina</taxon>
        <taxon>Leotiomycetes</taxon>
        <taxon>Helotiales</taxon>
        <taxon>Sclerotiniaceae</taxon>
        <taxon>Botrytis</taxon>
    </lineage>
</organism>
<accession>A0A384J9U6</accession>
<dbReference type="PRINTS" id="PR00320">
    <property type="entry name" value="GPROTEINBRPT"/>
</dbReference>
<name>A0A384J9U6_BOTFB</name>
<feature type="repeat" description="WD" evidence="3">
    <location>
        <begin position="713"/>
        <end position="754"/>
    </location>
</feature>
<dbReference type="Pfam" id="PF24883">
    <property type="entry name" value="NPHP3_N"/>
    <property type="match status" value="1"/>
</dbReference>
<dbReference type="KEGG" id="bfu:BCIN_02g07270"/>
<dbReference type="VEuPathDB" id="FungiDB:Bcin02g07270"/>
<dbReference type="SUPFAM" id="SSF50998">
    <property type="entry name" value="Quinoprotein alcohol dehydrogenase-like"/>
    <property type="match status" value="1"/>
</dbReference>
<reference evidence="5 6" key="1">
    <citation type="journal article" date="2011" name="PLoS Genet.">
        <title>Genomic analysis of the necrotrophic fungal pathogens Sclerotinia sclerotiorum and Botrytis cinerea.</title>
        <authorList>
            <person name="Amselem J."/>
            <person name="Cuomo C.A."/>
            <person name="van Kan J.A."/>
            <person name="Viaud M."/>
            <person name="Benito E.P."/>
            <person name="Couloux A."/>
            <person name="Coutinho P.M."/>
            <person name="de Vries R.P."/>
            <person name="Dyer P.S."/>
            <person name="Fillinger S."/>
            <person name="Fournier E."/>
            <person name="Gout L."/>
            <person name="Hahn M."/>
            <person name="Kohn L."/>
            <person name="Lapalu N."/>
            <person name="Plummer K.M."/>
            <person name="Pradier J.M."/>
            <person name="Quevillon E."/>
            <person name="Sharon A."/>
            <person name="Simon A."/>
            <person name="ten Have A."/>
            <person name="Tudzynski B."/>
            <person name="Tudzynski P."/>
            <person name="Wincker P."/>
            <person name="Andrew M."/>
            <person name="Anthouard V."/>
            <person name="Beever R.E."/>
            <person name="Beffa R."/>
            <person name="Benoit I."/>
            <person name="Bouzid O."/>
            <person name="Brault B."/>
            <person name="Chen Z."/>
            <person name="Choquer M."/>
            <person name="Collemare J."/>
            <person name="Cotton P."/>
            <person name="Danchin E.G."/>
            <person name="Da Silva C."/>
            <person name="Gautier A."/>
            <person name="Giraud C."/>
            <person name="Giraud T."/>
            <person name="Gonzalez C."/>
            <person name="Grossetete S."/>
            <person name="Guldener U."/>
            <person name="Henrissat B."/>
            <person name="Howlett B.J."/>
            <person name="Kodira C."/>
            <person name="Kretschmer M."/>
            <person name="Lappartient A."/>
            <person name="Leroch M."/>
            <person name="Levis C."/>
            <person name="Mauceli E."/>
            <person name="Neuveglise C."/>
            <person name="Oeser B."/>
            <person name="Pearson M."/>
            <person name="Poulain J."/>
            <person name="Poussereau N."/>
            <person name="Quesneville H."/>
            <person name="Rascle C."/>
            <person name="Schumacher J."/>
            <person name="Segurens B."/>
            <person name="Sexton A."/>
            <person name="Silva E."/>
            <person name="Sirven C."/>
            <person name="Soanes D.M."/>
            <person name="Talbot N.J."/>
            <person name="Templeton M."/>
            <person name="Yandava C."/>
            <person name="Yarden O."/>
            <person name="Zeng Q."/>
            <person name="Rollins J.A."/>
            <person name="Lebrun M.H."/>
            <person name="Dickman M."/>
        </authorList>
    </citation>
    <scope>NUCLEOTIDE SEQUENCE [LARGE SCALE GENOMIC DNA]</scope>
    <source>
        <strain evidence="5 6">B05.10</strain>
    </source>
</reference>
<protein>
    <recommendedName>
        <fullName evidence="4">Nephrocystin 3-like N-terminal domain-containing protein</fullName>
    </recommendedName>
</protein>
<dbReference type="CDD" id="cd00200">
    <property type="entry name" value="WD40"/>
    <property type="match status" value="2"/>
</dbReference>
<dbReference type="PROSITE" id="PS50082">
    <property type="entry name" value="WD_REPEATS_2"/>
    <property type="match status" value="5"/>
</dbReference>
<evidence type="ECO:0000313" key="6">
    <source>
        <dbReference type="Proteomes" id="UP000001798"/>
    </source>
</evidence>
<dbReference type="PROSITE" id="PS00678">
    <property type="entry name" value="WD_REPEATS_1"/>
    <property type="match status" value="1"/>
</dbReference>
<evidence type="ECO:0000259" key="4">
    <source>
        <dbReference type="Pfam" id="PF24883"/>
    </source>
</evidence>
<keyword evidence="2" id="KW-0677">Repeat</keyword>
<dbReference type="Gene3D" id="2.130.10.10">
    <property type="entry name" value="YVTN repeat-like/Quinoprotein amine dehydrogenase"/>
    <property type="match status" value="3"/>
</dbReference>
<keyword evidence="1 3" id="KW-0853">WD repeat</keyword>
<dbReference type="InterPro" id="IPR027417">
    <property type="entry name" value="P-loop_NTPase"/>
</dbReference>
<dbReference type="InterPro" id="IPR015943">
    <property type="entry name" value="WD40/YVTN_repeat-like_dom_sf"/>
</dbReference>
<proteinExistence type="predicted"/>
<dbReference type="SMART" id="SM00320">
    <property type="entry name" value="WD40"/>
    <property type="match status" value="8"/>
</dbReference>
<dbReference type="PANTHER" id="PTHR19848">
    <property type="entry name" value="WD40 REPEAT PROTEIN"/>
    <property type="match status" value="1"/>
</dbReference>
<dbReference type="Proteomes" id="UP000001798">
    <property type="component" value="Chromosome 2"/>
</dbReference>
<dbReference type="SUPFAM" id="SSF52540">
    <property type="entry name" value="P-loop containing nucleoside triphosphate hydrolases"/>
    <property type="match status" value="1"/>
</dbReference>
<reference evidence="5 6" key="2">
    <citation type="journal article" date="2012" name="Eukaryot. Cell">
        <title>Genome update of Botrytis cinerea strains B05.10 and T4.</title>
        <authorList>
            <person name="Staats M."/>
            <person name="van Kan J.A."/>
        </authorList>
    </citation>
    <scope>NUCLEOTIDE SEQUENCE [LARGE SCALE GENOMIC DNA]</scope>
    <source>
        <strain evidence="5 6">B05.10</strain>
    </source>
</reference>
<keyword evidence="6" id="KW-1185">Reference proteome</keyword>
<dbReference type="RefSeq" id="XP_024547279.1">
    <property type="nucleotide sequence ID" value="XM_024691508.1"/>
</dbReference>
<dbReference type="Pfam" id="PF00400">
    <property type="entry name" value="WD40"/>
    <property type="match status" value="5"/>
</dbReference>
<dbReference type="OrthoDB" id="674604at2759"/>
<dbReference type="InterPro" id="IPR056884">
    <property type="entry name" value="NPHP3-like_N"/>
</dbReference>
<dbReference type="InterPro" id="IPR001680">
    <property type="entry name" value="WD40_rpt"/>
</dbReference>
<dbReference type="InterPro" id="IPR020472">
    <property type="entry name" value="WD40_PAC1"/>
</dbReference>
<feature type="repeat" description="WD" evidence="3">
    <location>
        <begin position="971"/>
        <end position="1002"/>
    </location>
</feature>
<dbReference type="PANTHER" id="PTHR19848:SF8">
    <property type="entry name" value="F-BOX AND WD REPEAT DOMAIN CONTAINING 7"/>
    <property type="match status" value="1"/>
</dbReference>
<evidence type="ECO:0000256" key="2">
    <source>
        <dbReference type="ARBA" id="ARBA00022737"/>
    </source>
</evidence>
<dbReference type="InterPro" id="IPR011047">
    <property type="entry name" value="Quinoprotein_ADH-like_sf"/>
</dbReference>
<evidence type="ECO:0000256" key="1">
    <source>
        <dbReference type="ARBA" id="ARBA00022574"/>
    </source>
</evidence>
<dbReference type="Gene3D" id="3.40.50.300">
    <property type="entry name" value="P-loop containing nucleotide triphosphate hydrolases"/>
    <property type="match status" value="1"/>
</dbReference>
<dbReference type="PROSITE" id="PS50294">
    <property type="entry name" value="WD_REPEATS_REGION"/>
    <property type="match status" value="4"/>
</dbReference>
<evidence type="ECO:0000256" key="3">
    <source>
        <dbReference type="PROSITE-ProRule" id="PRU00221"/>
    </source>
</evidence>
<dbReference type="GeneID" id="5428487"/>
<feature type="domain" description="Nephrocystin 3-like N-terminal" evidence="4">
    <location>
        <begin position="76"/>
        <end position="254"/>
    </location>
</feature>
<dbReference type="EMBL" id="CP009806">
    <property type="protein sequence ID" value="ATZ47448.1"/>
    <property type="molecule type" value="Genomic_DNA"/>
</dbReference>